<keyword evidence="2" id="KW-0732">Signal</keyword>
<name>A0ABU5MZU3_9BACT</name>
<evidence type="ECO:0000256" key="1">
    <source>
        <dbReference type="SAM" id="Coils"/>
    </source>
</evidence>
<dbReference type="SUPFAM" id="SSF50939">
    <property type="entry name" value="Sialidases"/>
    <property type="match status" value="1"/>
</dbReference>
<dbReference type="InterPro" id="IPR036278">
    <property type="entry name" value="Sialidase_sf"/>
</dbReference>
<organism evidence="3 4">
    <name type="scientific">Pontiella agarivorans</name>
    <dbReference type="NCBI Taxonomy" id="3038953"/>
    <lineage>
        <taxon>Bacteria</taxon>
        <taxon>Pseudomonadati</taxon>
        <taxon>Kiritimatiellota</taxon>
        <taxon>Kiritimatiellia</taxon>
        <taxon>Kiritimatiellales</taxon>
        <taxon>Pontiellaceae</taxon>
        <taxon>Pontiella</taxon>
    </lineage>
</organism>
<feature type="chain" id="PRO_5045844281" evidence="2">
    <location>
        <begin position="23"/>
        <end position="1494"/>
    </location>
</feature>
<gene>
    <name evidence="3" type="ORF">P9H32_13840</name>
</gene>
<evidence type="ECO:0000313" key="3">
    <source>
        <dbReference type="EMBL" id="MDZ8119705.1"/>
    </source>
</evidence>
<proteinExistence type="predicted"/>
<protein>
    <submittedName>
        <fullName evidence="3">Uncharacterized protein</fullName>
    </submittedName>
</protein>
<dbReference type="RefSeq" id="WP_322609489.1">
    <property type="nucleotide sequence ID" value="NZ_JARVCO010000012.1"/>
</dbReference>
<dbReference type="Proteomes" id="UP001290861">
    <property type="component" value="Unassembled WGS sequence"/>
</dbReference>
<reference evidence="3 4" key="1">
    <citation type="journal article" date="2024" name="Appl. Environ. Microbiol.">
        <title>Pontiella agarivorans sp. nov., a novel marine anaerobic bacterium capable of degrading macroalgal polysaccharides and fixing nitrogen.</title>
        <authorList>
            <person name="Liu N."/>
            <person name="Kivenson V."/>
            <person name="Peng X."/>
            <person name="Cui Z."/>
            <person name="Lankiewicz T.S."/>
            <person name="Gosselin K.M."/>
            <person name="English C.J."/>
            <person name="Blair E.M."/>
            <person name="O'Malley M.A."/>
            <person name="Valentine D.L."/>
        </authorList>
    </citation>
    <scope>NUCLEOTIDE SEQUENCE [LARGE SCALE GENOMIC DNA]</scope>
    <source>
        <strain evidence="3 4">NLcol2</strain>
    </source>
</reference>
<evidence type="ECO:0000313" key="4">
    <source>
        <dbReference type="Proteomes" id="UP001290861"/>
    </source>
</evidence>
<accession>A0ABU5MZU3</accession>
<keyword evidence="1" id="KW-0175">Coiled coil</keyword>
<sequence>MSKTIIACILFNLFNLVSVVRANETQVFIQDYDGKLFYGSLDNDFYVGEHPDSMELNHHFDEPVGKIVSGTSAVVISTGKSDRPQTVWQFSKQTETVEASDLEEQKNVAHLSFLNDRFFAQVDPTTWYSSAGGLHWNQFKTDTEGIYTQGIAYRNGTYVILSQEYPTGQAEPEKPFAVYSTDGKTWTTVRNIIDTKSHPIQWLGKPVVIPEGFIALTDRGYLLSENGVDWTFQPGDSIAVRHDAEFAGYHGGAFYTFDGGSLFKKTALNGDFEQVQTQQKILSPWDIRLFMIPGHSDPLLIYKNPEKQFVVEGAGIQSLQIAGKKDSPLPSASLAENNAVFIQDYDGSLFYGSLEKGFYTGNHYRSPVLKHTFDRNIVRIVSGPDHVVITTGHQSGYGNEIWVLDKSSDTIERGDSSYTPNISDLTCLNGTFFFMTGTHQWFASKTGLQWKTLTFPIEPSQMMGMAYNNGTYVILCKTHVVSSDKSRTHLPPRIFAMYSTNGETWQVSREMGCPEETAYKWVHKPFATRNGFIAKVDKGYILSEDGISWTFHADHTEGTLKASLNGLCYLYRENSIYSQPDAMTGKWEKHEYLDPMEAPHFMRFLPVDGKTFPIITYRTKNGSVITSAPVGWDQKPVPEPVEKEKVASKPETHSKNWITASYLSKNNTPISQLQTALVAAELDMPITALRICNTVLKSDEVELKEKFHALAARIHASLDEPAWAYHHEQQLKNSPKGVESTYWLGAVMHFYQCVMTESITDRLANPALWPEELIKSDQRLSRGKLDAEFWKARFDLTQKMNLDQDAAMAAANVILSSSDKMDPCIDYLHARQVKASDLAQQAMNALQEEKTDEALILALSAMNYDPVSHSILKSAYKIAAATHNDALAVSILSLRWQAGDETIDLASCLPKIAKQGDFSLLLSICASKSSDSTDWVCPYYLTLAAFAWDLPYLESQALRALADNRFEGQIFSIPLLHTAISPFKMGKDKRLSQNITKWDLREFGSLTFRQMQMREATLPPLENALTWNLNQSYVKTQEEKDLQEAILKEQSTRFDANLPHAAYLLGQLDASTYETKCTGPHDSATRNALLALIKDRNNTTQGGSSAVDFQPFLEDPILNVNLKAAIHCWISKTKELYPSTVRSSDPIFIRFPFSSNPQVEKRARQGAIVYAEVPYPKRLISDANLHYSTFISNQTNLLKNSSIWPEADDPVLWLGWDPRLRPNSATSSTDIYEGNWSAFYAFEYNLWLAQNIDISSPELSVYERTMRQEQFLDSIQDDATSFRVDQRTPARLKTASHRLKTIQSLKTKLTDREGDVLLFEFLHTAKVLDNDEKDQVLNTASMQQLKNETLARIKAGKKLDMGSELVFRRHAEKLFPPESGYSDLAFSLVSKGKTDAEVRQAVSDAQSAAFKAALARNAEIQRKKEEQEQAIANMQRVWAGQDAKMDFQQPEYAKDAGDRWADAIYRAALRQQQYKPEIIKNYNSNGTVDIIIRR</sequence>
<feature type="signal peptide" evidence="2">
    <location>
        <begin position="1"/>
        <end position="22"/>
    </location>
</feature>
<dbReference type="EMBL" id="JARVCO010000012">
    <property type="protein sequence ID" value="MDZ8119705.1"/>
    <property type="molecule type" value="Genomic_DNA"/>
</dbReference>
<keyword evidence="4" id="KW-1185">Reference proteome</keyword>
<comment type="caution">
    <text evidence="3">The sequence shown here is derived from an EMBL/GenBank/DDBJ whole genome shotgun (WGS) entry which is preliminary data.</text>
</comment>
<feature type="coiled-coil region" evidence="1">
    <location>
        <begin position="1410"/>
        <end position="1437"/>
    </location>
</feature>
<evidence type="ECO:0000256" key="2">
    <source>
        <dbReference type="SAM" id="SignalP"/>
    </source>
</evidence>